<evidence type="ECO:0000259" key="7">
    <source>
        <dbReference type="PROSITE" id="PS50103"/>
    </source>
</evidence>
<evidence type="ECO:0000256" key="4">
    <source>
        <dbReference type="PROSITE-ProRule" id="PRU00723"/>
    </source>
</evidence>
<dbReference type="Pfam" id="PF13920">
    <property type="entry name" value="zf-C3HC4_3"/>
    <property type="match status" value="1"/>
</dbReference>
<dbReference type="InterPro" id="IPR013083">
    <property type="entry name" value="Znf_RING/FYVE/PHD"/>
</dbReference>
<dbReference type="Proteomes" id="UP001454036">
    <property type="component" value="Unassembled WGS sequence"/>
</dbReference>
<evidence type="ECO:0000256" key="1">
    <source>
        <dbReference type="ARBA" id="ARBA00022723"/>
    </source>
</evidence>
<dbReference type="GO" id="GO:0008270">
    <property type="term" value="F:zinc ion binding"/>
    <property type="evidence" value="ECO:0007669"/>
    <property type="project" value="UniProtKB-KW"/>
</dbReference>
<evidence type="ECO:0000256" key="5">
    <source>
        <dbReference type="SAM" id="MobiDB-lite"/>
    </source>
</evidence>
<feature type="domain" description="RING-type" evidence="6">
    <location>
        <begin position="264"/>
        <end position="302"/>
    </location>
</feature>
<dbReference type="GO" id="GO:0034247">
    <property type="term" value="P:snoRNA splicing"/>
    <property type="evidence" value="ECO:0007669"/>
    <property type="project" value="TreeGrafter"/>
</dbReference>
<dbReference type="CDD" id="cd16539">
    <property type="entry name" value="RING-HC_RNF113A_B"/>
    <property type="match status" value="1"/>
</dbReference>
<dbReference type="PROSITE" id="PS00518">
    <property type="entry name" value="ZF_RING_1"/>
    <property type="match status" value="1"/>
</dbReference>
<organism evidence="8 9">
    <name type="scientific">Lithospermum erythrorhizon</name>
    <name type="common">Purple gromwell</name>
    <name type="synonym">Lithospermum officinale var. erythrorhizon</name>
    <dbReference type="NCBI Taxonomy" id="34254"/>
    <lineage>
        <taxon>Eukaryota</taxon>
        <taxon>Viridiplantae</taxon>
        <taxon>Streptophyta</taxon>
        <taxon>Embryophyta</taxon>
        <taxon>Tracheophyta</taxon>
        <taxon>Spermatophyta</taxon>
        <taxon>Magnoliopsida</taxon>
        <taxon>eudicotyledons</taxon>
        <taxon>Gunneridae</taxon>
        <taxon>Pentapetalae</taxon>
        <taxon>asterids</taxon>
        <taxon>lamiids</taxon>
        <taxon>Boraginales</taxon>
        <taxon>Boraginaceae</taxon>
        <taxon>Boraginoideae</taxon>
        <taxon>Lithospermeae</taxon>
        <taxon>Lithospermum</taxon>
    </lineage>
</organism>
<keyword evidence="1 4" id="KW-0479">Metal-binding</keyword>
<dbReference type="PROSITE" id="PS50089">
    <property type="entry name" value="ZF_RING_2"/>
    <property type="match status" value="1"/>
</dbReference>
<dbReference type="AlphaFoldDB" id="A0AAV3QY72"/>
<gene>
    <name evidence="8" type="ORF">LIER_22807</name>
</gene>
<dbReference type="InterPro" id="IPR017907">
    <property type="entry name" value="Znf_RING_CS"/>
</dbReference>
<keyword evidence="9" id="KW-1185">Reference proteome</keyword>
<dbReference type="SUPFAM" id="SSF90229">
    <property type="entry name" value="CCCH zinc finger"/>
    <property type="match status" value="1"/>
</dbReference>
<evidence type="ECO:0000259" key="6">
    <source>
        <dbReference type="PROSITE" id="PS50089"/>
    </source>
</evidence>
<dbReference type="GO" id="GO:0005684">
    <property type="term" value="C:U2-type spliceosomal complex"/>
    <property type="evidence" value="ECO:0007669"/>
    <property type="project" value="TreeGrafter"/>
</dbReference>
<feature type="zinc finger region" description="C3H1-type" evidence="4">
    <location>
        <begin position="186"/>
        <end position="214"/>
    </location>
</feature>
<dbReference type="FunFam" id="4.10.1000.10:FF:000014">
    <property type="entry name" value="Zinc finger CCCH domain-containing protein 1"/>
    <property type="match status" value="1"/>
</dbReference>
<evidence type="ECO:0000313" key="8">
    <source>
        <dbReference type="EMBL" id="GAA0167983.1"/>
    </source>
</evidence>
<reference evidence="8 9" key="1">
    <citation type="submission" date="2024-01" db="EMBL/GenBank/DDBJ databases">
        <title>The complete chloroplast genome sequence of Lithospermum erythrorhizon: insights into the phylogenetic relationship among Boraginaceae species and the maternal lineages of purple gromwells.</title>
        <authorList>
            <person name="Okada T."/>
            <person name="Watanabe K."/>
        </authorList>
    </citation>
    <scope>NUCLEOTIDE SEQUENCE [LARGE SCALE GENOMIC DNA]</scope>
</reference>
<dbReference type="SMART" id="SM00356">
    <property type="entry name" value="ZnF_C3H1"/>
    <property type="match status" value="1"/>
</dbReference>
<dbReference type="PANTHER" id="PTHR12930:SF0">
    <property type="entry name" value="RING FINGER PROTEIN 113B"/>
    <property type="match status" value="1"/>
</dbReference>
<evidence type="ECO:0000313" key="9">
    <source>
        <dbReference type="Proteomes" id="UP001454036"/>
    </source>
</evidence>
<proteinExistence type="predicted"/>
<comment type="caution">
    <text evidence="8">The sequence shown here is derived from an EMBL/GenBank/DDBJ whole genome shotgun (WGS) entry which is preliminary data.</text>
</comment>
<dbReference type="PROSITE" id="PS50103">
    <property type="entry name" value="ZF_C3H1"/>
    <property type="match status" value="1"/>
</dbReference>
<dbReference type="FunFam" id="3.30.40.10:FF:000045">
    <property type="entry name" value="RING finger protein 113A"/>
    <property type="match status" value="1"/>
</dbReference>
<name>A0AAV3QY72_LITER</name>
<dbReference type="SMART" id="SM00184">
    <property type="entry name" value="RING"/>
    <property type="match status" value="1"/>
</dbReference>
<dbReference type="PANTHER" id="PTHR12930">
    <property type="entry name" value="ZINC FINGER PROTEIN 183"/>
    <property type="match status" value="1"/>
</dbReference>
<dbReference type="Gene3D" id="3.30.40.10">
    <property type="entry name" value="Zinc/RING finger domain, C3HC4 (zinc finger)"/>
    <property type="match status" value="1"/>
</dbReference>
<dbReference type="InterPro" id="IPR000571">
    <property type="entry name" value="Znf_CCCH"/>
</dbReference>
<dbReference type="SUPFAM" id="SSF57850">
    <property type="entry name" value="RING/U-box"/>
    <property type="match status" value="1"/>
</dbReference>
<keyword evidence="3 4" id="KW-0862">Zinc</keyword>
<dbReference type="Gene3D" id="4.10.1000.10">
    <property type="entry name" value="Zinc finger, CCCH-type"/>
    <property type="match status" value="1"/>
</dbReference>
<sequence>MSESTETPSQSEEVCNFFRKPTKGKNIRKRSVVDEEEDDSNNEAAVVINKKRPSTVDNKLHFSSGSLKKPGNVELEEGGKSTMFQFESSKEIQVENDSRATATLQTETEFTRDARAIRERQLKQAEEEMKGKSKTGGDEKLYKGIHGYTDYKAGFRRELTVASEKAGGSHGPLRASAHIRTTQRFDYQPDICKDYKETGYCGYGDSCKFMHDRGDYKSGWQIEKEWEEAEKLRKRKLALGMLEDDEEAAGEVDEDDDDALPFACFICRNPFEDAVVTKCKHYFCEHCALKHHAKNKKCFVCNQPTLGIFNTAFEIRKRKAT</sequence>
<accession>A0AAV3QY72</accession>
<feature type="region of interest" description="Disordered" evidence="5">
    <location>
        <begin position="25"/>
        <end position="47"/>
    </location>
</feature>
<dbReference type="InterPro" id="IPR036855">
    <property type="entry name" value="Znf_CCCH_sf"/>
</dbReference>
<dbReference type="InterPro" id="IPR001841">
    <property type="entry name" value="Znf_RING"/>
</dbReference>
<evidence type="ECO:0000256" key="2">
    <source>
        <dbReference type="ARBA" id="ARBA00022771"/>
    </source>
</evidence>
<dbReference type="EMBL" id="BAABME010006303">
    <property type="protein sequence ID" value="GAA0167983.1"/>
    <property type="molecule type" value="Genomic_DNA"/>
</dbReference>
<dbReference type="Pfam" id="PF00642">
    <property type="entry name" value="zf-CCCH"/>
    <property type="match status" value="1"/>
</dbReference>
<protein>
    <submittedName>
        <fullName evidence="8">RNA splicing factor</fullName>
    </submittedName>
</protein>
<evidence type="ECO:0000256" key="3">
    <source>
        <dbReference type="ARBA" id="ARBA00022833"/>
    </source>
</evidence>
<dbReference type="InterPro" id="IPR039971">
    <property type="entry name" value="CWC24-like"/>
</dbReference>
<keyword evidence="2 4" id="KW-0863">Zinc-finger</keyword>
<feature type="domain" description="C3H1-type" evidence="7">
    <location>
        <begin position="186"/>
        <end position="214"/>
    </location>
</feature>